<dbReference type="PROSITE" id="PS50092">
    <property type="entry name" value="TSP1"/>
    <property type="match status" value="1"/>
</dbReference>
<dbReference type="AlphaFoldDB" id="A0ABD6EGH5"/>
<gene>
    <name evidence="1" type="ORF">AB6A40_005051</name>
</gene>
<dbReference type="InterPro" id="IPR000884">
    <property type="entry name" value="TSP1_rpt"/>
</dbReference>
<protein>
    <submittedName>
        <fullName evidence="1">Uncharacterized protein</fullName>
    </submittedName>
</protein>
<proteinExistence type="predicted"/>
<keyword evidence="2" id="KW-1185">Reference proteome</keyword>
<dbReference type="Proteomes" id="UP001608902">
    <property type="component" value="Unassembled WGS sequence"/>
</dbReference>
<evidence type="ECO:0000313" key="2">
    <source>
        <dbReference type="Proteomes" id="UP001608902"/>
    </source>
</evidence>
<comment type="caution">
    <text evidence="1">The sequence shown here is derived from an EMBL/GenBank/DDBJ whole genome shotgun (WGS) entry which is preliminary data.</text>
</comment>
<sequence length="174" mass="18380">MTSTTILLFVAQIAHQFDAHLSQGDQGLLRIASPVDRPYVEPSPIAQRSLRSVLHSAVQHSMKGTSMIASDSGNSGSLAAASDAPKTKLSVIPVITQCDMTSWSDWSKCPEDKRCGACATTARTRLCQKTTPSCICGPMSETKTCGNNVCLHPLASCCKGSKVAAKDGQLICVP</sequence>
<accession>A0ABD6EGH5</accession>
<reference evidence="1 2" key="1">
    <citation type="submission" date="2024-08" db="EMBL/GenBank/DDBJ databases">
        <title>Gnathostoma spinigerum genome.</title>
        <authorList>
            <person name="Gonzalez-Bertolin B."/>
            <person name="Monzon S."/>
            <person name="Zaballos A."/>
            <person name="Jimenez P."/>
            <person name="Dekumyoy P."/>
            <person name="Varona S."/>
            <person name="Cuesta I."/>
            <person name="Sumanam S."/>
            <person name="Adisakwattana P."/>
            <person name="Gasser R.B."/>
            <person name="Hernandez-Gonzalez A."/>
            <person name="Young N.D."/>
            <person name="Perteguer M.J."/>
        </authorList>
    </citation>
    <scope>NUCLEOTIDE SEQUENCE [LARGE SCALE GENOMIC DNA]</scope>
    <source>
        <strain evidence="1">AL3</strain>
        <tissue evidence="1">Liver</tissue>
    </source>
</reference>
<organism evidence="1 2">
    <name type="scientific">Gnathostoma spinigerum</name>
    <dbReference type="NCBI Taxonomy" id="75299"/>
    <lineage>
        <taxon>Eukaryota</taxon>
        <taxon>Metazoa</taxon>
        <taxon>Ecdysozoa</taxon>
        <taxon>Nematoda</taxon>
        <taxon>Chromadorea</taxon>
        <taxon>Rhabditida</taxon>
        <taxon>Spirurina</taxon>
        <taxon>Gnathostomatomorpha</taxon>
        <taxon>Gnathostomatoidea</taxon>
        <taxon>Gnathostomatidae</taxon>
        <taxon>Gnathostoma</taxon>
    </lineage>
</organism>
<name>A0ABD6EGH5_9BILA</name>
<dbReference type="EMBL" id="JBGFUD010003105">
    <property type="protein sequence ID" value="MFH4978342.1"/>
    <property type="molecule type" value="Genomic_DNA"/>
</dbReference>
<evidence type="ECO:0000313" key="1">
    <source>
        <dbReference type="EMBL" id="MFH4978342.1"/>
    </source>
</evidence>